<dbReference type="GO" id="GO:0033116">
    <property type="term" value="C:endoplasmic reticulum-Golgi intermediate compartment membrane"/>
    <property type="evidence" value="ECO:0007669"/>
    <property type="project" value="UniProtKB-SubCell"/>
</dbReference>
<accession>A0A7I8W1M0</accession>
<comment type="subcellular location">
    <subcellularLocation>
        <location evidence="6">Endoplasmic reticulum membrane</location>
        <topology evidence="6">Multi-pass membrane protein</topology>
    </subcellularLocation>
    <subcellularLocation>
        <location evidence="6">Endoplasmic reticulum-Golgi intermediate compartment membrane</location>
        <topology evidence="6">Multi-pass membrane protein</topology>
    </subcellularLocation>
    <subcellularLocation>
        <location evidence="6">Cytoplasmic vesicle</location>
        <location evidence="6">COPII-coated vesicle membrane</location>
        <topology evidence="6">Multi-pass membrane protein</topology>
    </subcellularLocation>
</comment>
<proteinExistence type="inferred from homology"/>
<dbReference type="GO" id="GO:0005789">
    <property type="term" value="C:endoplasmic reticulum membrane"/>
    <property type="evidence" value="ECO:0007669"/>
    <property type="project" value="UniProtKB-SubCell"/>
</dbReference>
<evidence type="ECO:0000256" key="4">
    <source>
        <dbReference type="ARBA" id="ARBA00023136"/>
    </source>
</evidence>
<keyword evidence="5 6" id="KW-0968">Cytoplasmic vesicle</keyword>
<dbReference type="OrthoDB" id="160405at2759"/>
<dbReference type="EMBL" id="CAJFCJ010000017">
    <property type="protein sequence ID" value="CAD5122425.1"/>
    <property type="molecule type" value="Genomic_DNA"/>
</dbReference>
<name>A0A7I8W1M0_9ANNE</name>
<evidence type="ECO:0000256" key="2">
    <source>
        <dbReference type="ARBA" id="ARBA00022824"/>
    </source>
</evidence>
<gene>
    <name evidence="7" type="ORF">DGYR_LOCUS10238</name>
</gene>
<keyword evidence="3 6" id="KW-1133">Transmembrane helix</keyword>
<comment type="function">
    <text evidence="6">Required for the assembly of the V0 complex of the vacuolar ATPase (V-ATPase) in the endoplasmic reticulum.</text>
</comment>
<evidence type="ECO:0000313" key="7">
    <source>
        <dbReference type="EMBL" id="CAD5122425.1"/>
    </source>
</evidence>
<dbReference type="AlphaFoldDB" id="A0A7I8W1M0"/>
<dbReference type="PANTHER" id="PTHR31792">
    <property type="entry name" value="VACUOLAR ATPASE ASSEMBLY INTEGRAL MEMBRANE PROTEIN VMA21"/>
    <property type="match status" value="1"/>
</dbReference>
<dbReference type="GO" id="GO:0070072">
    <property type="term" value="P:vacuolar proton-transporting V-type ATPase complex assembly"/>
    <property type="evidence" value="ECO:0007669"/>
    <property type="project" value="UniProtKB-UniRule"/>
</dbReference>
<dbReference type="InterPro" id="IPR019013">
    <property type="entry name" value="Vma21"/>
</dbReference>
<sequence>MQFSTIEKLQEQQTKEVHRVMRKLVKYTIMMFCLPIATYFASKLLLLEGFFHMSSQDSYFYAAILAIVVVHIILVLFVIAAIKDDSGVNKDDKLE</sequence>
<evidence type="ECO:0000313" key="8">
    <source>
        <dbReference type="Proteomes" id="UP000549394"/>
    </source>
</evidence>
<reference evidence="7 8" key="1">
    <citation type="submission" date="2020-08" db="EMBL/GenBank/DDBJ databases">
        <authorList>
            <person name="Hejnol A."/>
        </authorList>
    </citation>
    <scope>NUCLEOTIDE SEQUENCE [LARGE SCALE GENOMIC DNA]</scope>
</reference>
<comment type="similarity">
    <text evidence="6">Belongs to the VMA21 family.</text>
</comment>
<keyword evidence="4 6" id="KW-0472">Membrane</keyword>
<evidence type="ECO:0000256" key="1">
    <source>
        <dbReference type="ARBA" id="ARBA00022692"/>
    </source>
</evidence>
<feature type="transmembrane region" description="Helical" evidence="6">
    <location>
        <begin position="24"/>
        <end position="47"/>
    </location>
</feature>
<keyword evidence="2 6" id="KW-0256">Endoplasmic reticulum</keyword>
<dbReference type="Pfam" id="PF09446">
    <property type="entry name" value="VMA21"/>
    <property type="match status" value="1"/>
</dbReference>
<comment type="caution">
    <text evidence="7">The sequence shown here is derived from an EMBL/GenBank/DDBJ whole genome shotgun (WGS) entry which is preliminary data.</text>
</comment>
<feature type="transmembrane region" description="Helical" evidence="6">
    <location>
        <begin position="59"/>
        <end position="82"/>
    </location>
</feature>
<dbReference type="GO" id="GO:0012507">
    <property type="term" value="C:ER to Golgi transport vesicle membrane"/>
    <property type="evidence" value="ECO:0007669"/>
    <property type="project" value="UniProtKB-SubCell"/>
</dbReference>
<evidence type="ECO:0000256" key="5">
    <source>
        <dbReference type="ARBA" id="ARBA00023329"/>
    </source>
</evidence>
<dbReference type="Proteomes" id="UP000549394">
    <property type="component" value="Unassembled WGS sequence"/>
</dbReference>
<dbReference type="PANTHER" id="PTHR31792:SF3">
    <property type="entry name" value="VACUOLAR ATPASE ASSEMBLY INTEGRAL MEMBRANE PROTEIN VMA21"/>
    <property type="match status" value="1"/>
</dbReference>
<evidence type="ECO:0000256" key="6">
    <source>
        <dbReference type="HAMAP-Rule" id="MF_03058"/>
    </source>
</evidence>
<dbReference type="HAMAP" id="MF_03058">
    <property type="entry name" value="VMA21"/>
    <property type="match status" value="1"/>
</dbReference>
<keyword evidence="8" id="KW-1185">Reference proteome</keyword>
<protein>
    <recommendedName>
        <fullName evidence="6">Vacuolar ATPase assembly integral membrane protein VMA21 homolog</fullName>
    </recommendedName>
</protein>
<keyword evidence="1 6" id="KW-0812">Transmembrane</keyword>
<evidence type="ECO:0000256" key="3">
    <source>
        <dbReference type="ARBA" id="ARBA00022989"/>
    </source>
</evidence>
<organism evidence="7 8">
    <name type="scientific">Dimorphilus gyrociliatus</name>
    <dbReference type="NCBI Taxonomy" id="2664684"/>
    <lineage>
        <taxon>Eukaryota</taxon>
        <taxon>Metazoa</taxon>
        <taxon>Spiralia</taxon>
        <taxon>Lophotrochozoa</taxon>
        <taxon>Annelida</taxon>
        <taxon>Polychaeta</taxon>
        <taxon>Polychaeta incertae sedis</taxon>
        <taxon>Dinophilidae</taxon>
        <taxon>Dimorphilus</taxon>
    </lineage>
</organism>